<feature type="transmembrane region" description="Helical" evidence="1">
    <location>
        <begin position="7"/>
        <end position="24"/>
    </location>
</feature>
<keyword evidence="1" id="KW-1133">Transmembrane helix</keyword>
<dbReference type="Pfam" id="PF13559">
    <property type="entry name" value="DUF4129"/>
    <property type="match status" value="1"/>
</dbReference>
<dbReference type="PANTHER" id="PTHR42736">
    <property type="entry name" value="PROTEIN-GLUTAMINE GAMMA-GLUTAMYLTRANSFERASE"/>
    <property type="match status" value="1"/>
</dbReference>
<dbReference type="SMART" id="SM00460">
    <property type="entry name" value="TGc"/>
    <property type="match status" value="1"/>
</dbReference>
<dbReference type="PANTHER" id="PTHR42736:SF1">
    <property type="entry name" value="PROTEIN-GLUTAMINE GAMMA-GLUTAMYLTRANSFERASE"/>
    <property type="match status" value="1"/>
</dbReference>
<feature type="transmembrane region" description="Helical" evidence="1">
    <location>
        <begin position="30"/>
        <end position="48"/>
    </location>
</feature>
<dbReference type="InterPro" id="IPR038765">
    <property type="entry name" value="Papain-like_cys_pep_sf"/>
</dbReference>
<dbReference type="Pfam" id="PF01841">
    <property type="entry name" value="Transglut_core"/>
    <property type="match status" value="1"/>
</dbReference>
<feature type="transmembrane region" description="Helical" evidence="1">
    <location>
        <begin position="545"/>
        <end position="566"/>
    </location>
</feature>
<protein>
    <submittedName>
        <fullName evidence="3">Transglutamase-like domain-containing protein, DUF3488 and DUF4129</fullName>
    </submittedName>
</protein>
<dbReference type="EMBL" id="CP061799">
    <property type="protein sequence ID" value="QTA78165.1"/>
    <property type="molecule type" value="Genomic_DNA"/>
</dbReference>
<dbReference type="RefSeq" id="WP_207690059.1">
    <property type="nucleotide sequence ID" value="NZ_CP061799.1"/>
</dbReference>
<dbReference type="InterPro" id="IPR002931">
    <property type="entry name" value="Transglutaminase-like"/>
</dbReference>
<name>A0A975GEJ0_9BACT</name>
<feature type="domain" description="Transglutaminase-like" evidence="2">
    <location>
        <begin position="392"/>
        <end position="463"/>
    </location>
</feature>
<evidence type="ECO:0000256" key="1">
    <source>
        <dbReference type="SAM" id="Phobius"/>
    </source>
</evidence>
<feature type="transmembrane region" description="Helical" evidence="1">
    <location>
        <begin position="125"/>
        <end position="146"/>
    </location>
</feature>
<dbReference type="AlphaFoldDB" id="A0A975GEJ0"/>
<gene>
    <name evidence="3" type="ORF">dnl_03800</name>
</gene>
<keyword evidence="1" id="KW-0812">Transmembrane</keyword>
<evidence type="ECO:0000259" key="2">
    <source>
        <dbReference type="SMART" id="SM00460"/>
    </source>
</evidence>
<feature type="transmembrane region" description="Helical" evidence="1">
    <location>
        <begin position="103"/>
        <end position="119"/>
    </location>
</feature>
<feature type="transmembrane region" description="Helical" evidence="1">
    <location>
        <begin position="55"/>
        <end position="74"/>
    </location>
</feature>
<reference evidence="3" key="1">
    <citation type="journal article" date="2021" name="Microb. Physiol.">
        <title>Proteogenomic Insights into the Physiology of Marine, Sulfate-Reducing, Filamentous Desulfonema limicola and Desulfonema magnum.</title>
        <authorList>
            <person name="Schnaars V."/>
            <person name="Wohlbrand L."/>
            <person name="Scheve S."/>
            <person name="Hinrichs C."/>
            <person name="Reinhardt R."/>
            <person name="Rabus R."/>
        </authorList>
    </citation>
    <scope>NUCLEOTIDE SEQUENCE</scope>
    <source>
        <strain evidence="3">5ac10</strain>
    </source>
</reference>
<dbReference type="InterPro" id="IPR052901">
    <property type="entry name" value="Bact_TGase-like"/>
</dbReference>
<dbReference type="Gene3D" id="3.10.620.30">
    <property type="match status" value="1"/>
</dbReference>
<feature type="transmembrane region" description="Helical" evidence="1">
    <location>
        <begin position="80"/>
        <end position="96"/>
    </location>
</feature>
<dbReference type="KEGG" id="dli:dnl_03800"/>
<proteinExistence type="predicted"/>
<evidence type="ECO:0000313" key="3">
    <source>
        <dbReference type="EMBL" id="QTA78165.1"/>
    </source>
</evidence>
<organism evidence="3 4">
    <name type="scientific">Desulfonema limicola</name>
    <dbReference type="NCBI Taxonomy" id="45656"/>
    <lineage>
        <taxon>Bacteria</taxon>
        <taxon>Pseudomonadati</taxon>
        <taxon>Thermodesulfobacteriota</taxon>
        <taxon>Desulfobacteria</taxon>
        <taxon>Desulfobacterales</taxon>
        <taxon>Desulfococcaceae</taxon>
        <taxon>Desulfonema</taxon>
    </lineage>
</organism>
<dbReference type="Pfam" id="PF11992">
    <property type="entry name" value="TgpA_N"/>
    <property type="match status" value="1"/>
</dbReference>
<sequence>MRKYDIHILPIIASILIAIGPFFLKLPGWTMAWCFFLWIFAIAGLKMGWNRPGRVILTLLTLGSFAALVISFRRNLGSDTYLAVLSVMAALKPLEIRSHRDRMVTIFLSYFIIIANLFYSEDDSLLIIIYMFFSVLTVTAALIHINHPQAAIKSKFRMSGVFILQAVPVMLILFFLFPRIQGNIWGFASRFSGTSGFSDRMSPGSISSIVENNAVAFRVRFEKEIPPPSRLYWRGIVFTIFDGKNWRRASRLMEVNNFKKQESPVNYSITLEPHKQQWLFALDMPGSIPQTAELLNDYTLYSKYRITDRIVYKLTSFTDYNTGTIAHMGKVGLQIPGSGNPQARELAAQWRLQTDSPEEIARMAMDYFKDNDFYYTLQPPLLSENNPVDDFLFNTRQGYCEHYASAFTYLMRAARIPARVVGGYLGGEQNPYGDYMIVRQSDAHAWTEIWIQDRGWVRMDPTSAVSPERVERGVRGSLSDEDLSRIGSFSNIGVLTEILLSAQFGWDMLNAYWTEWFMTYEFENQQELFFKLGIHPGSWTAALKAILLAMVLISFFIILFLASLYYKSENKKDPVKKVYDSFCRKMAKAGIPREPDQGPLTFSEKIVELRHDLKAQIAEITDLYIYLRYGHGQGSKDLEKLIHLVKKFNPHRRQ</sequence>
<keyword evidence="1" id="KW-0472">Membrane</keyword>
<dbReference type="InterPro" id="IPR025403">
    <property type="entry name" value="TgpA-like_C"/>
</dbReference>
<dbReference type="SUPFAM" id="SSF54001">
    <property type="entry name" value="Cysteine proteinases"/>
    <property type="match status" value="1"/>
</dbReference>
<evidence type="ECO:0000313" key="4">
    <source>
        <dbReference type="Proteomes" id="UP000663720"/>
    </source>
</evidence>
<dbReference type="InterPro" id="IPR021878">
    <property type="entry name" value="TgpA_N"/>
</dbReference>
<feature type="transmembrane region" description="Helical" evidence="1">
    <location>
        <begin position="158"/>
        <end position="177"/>
    </location>
</feature>
<accession>A0A975GEJ0</accession>
<keyword evidence="4" id="KW-1185">Reference proteome</keyword>
<dbReference type="Proteomes" id="UP000663720">
    <property type="component" value="Chromosome"/>
</dbReference>